<dbReference type="CDD" id="cd01949">
    <property type="entry name" value="GGDEF"/>
    <property type="match status" value="1"/>
</dbReference>
<evidence type="ECO:0000259" key="5">
    <source>
        <dbReference type="PROSITE" id="PS50887"/>
    </source>
</evidence>
<dbReference type="RefSeq" id="WP_054580266.1">
    <property type="nucleotide sequence ID" value="NZ_CP012808.1"/>
</dbReference>
<dbReference type="InterPro" id="IPR052155">
    <property type="entry name" value="Biofilm_reg_signaling"/>
</dbReference>
<dbReference type="FunFam" id="3.30.70.270:FF:000001">
    <property type="entry name" value="Diguanylate cyclase domain protein"/>
    <property type="match status" value="1"/>
</dbReference>
<evidence type="ECO:0000259" key="6">
    <source>
        <dbReference type="PROSITE" id="PS50924"/>
    </source>
</evidence>
<dbReference type="PROSITE" id="PS50883">
    <property type="entry name" value="EAL"/>
    <property type="match status" value="1"/>
</dbReference>
<accession>A0A0N9VYJ5</accession>
<keyword evidence="8" id="KW-1185">Reference proteome</keyword>
<name>A0A0N9VYJ5_9GAMM</name>
<feature type="transmembrane region" description="Helical" evidence="2">
    <location>
        <begin position="176"/>
        <end position="199"/>
    </location>
</feature>
<dbReference type="InterPro" id="IPR043128">
    <property type="entry name" value="Rev_trsase/Diguanyl_cyclase"/>
</dbReference>
<dbReference type="PROSITE" id="PS50887">
    <property type="entry name" value="GGDEF"/>
    <property type="match status" value="1"/>
</dbReference>
<dbReference type="Gene3D" id="3.20.20.450">
    <property type="entry name" value="EAL domain"/>
    <property type="match status" value="1"/>
</dbReference>
<feature type="transmembrane region" description="Helical" evidence="2">
    <location>
        <begin position="144"/>
        <end position="164"/>
    </location>
</feature>
<feature type="domain" description="MHYT" evidence="6">
    <location>
        <begin position="6"/>
        <end position="202"/>
    </location>
</feature>
<dbReference type="PROSITE" id="PS50924">
    <property type="entry name" value="MHYT"/>
    <property type="match status" value="1"/>
</dbReference>
<comment type="cofactor">
    <cofactor evidence="1">
        <name>Mg(2+)</name>
        <dbReference type="ChEBI" id="CHEBI:18420"/>
    </cofactor>
</comment>
<keyword evidence="2" id="KW-0812">Transmembrane</keyword>
<feature type="transmembrane region" description="Helical" evidence="2">
    <location>
        <begin position="12"/>
        <end position="32"/>
    </location>
</feature>
<feature type="transmembrane region" description="Helical" evidence="2">
    <location>
        <begin position="78"/>
        <end position="97"/>
    </location>
</feature>
<dbReference type="GO" id="GO:0016020">
    <property type="term" value="C:membrane"/>
    <property type="evidence" value="ECO:0007669"/>
    <property type="project" value="UniProtKB-UniRule"/>
</dbReference>
<dbReference type="AlphaFoldDB" id="A0A0N9VYJ5"/>
<dbReference type="InterPro" id="IPR005330">
    <property type="entry name" value="MHYT_dom"/>
</dbReference>
<dbReference type="STRING" id="1324350.AOY20_01670"/>
<feature type="transmembrane region" description="Helical" evidence="2">
    <location>
        <begin position="109"/>
        <end position="132"/>
    </location>
</feature>
<feature type="transmembrane region" description="Helical" evidence="2">
    <location>
        <begin position="219"/>
        <end position="241"/>
    </location>
</feature>
<dbReference type="Proteomes" id="UP000064939">
    <property type="component" value="Chromosome"/>
</dbReference>
<dbReference type="CDD" id="cd01948">
    <property type="entry name" value="EAL"/>
    <property type="match status" value="1"/>
</dbReference>
<dbReference type="KEGG" id="aei:AOY20_01670"/>
<evidence type="ECO:0000259" key="4">
    <source>
        <dbReference type="PROSITE" id="PS50883"/>
    </source>
</evidence>
<dbReference type="SMART" id="SM00267">
    <property type="entry name" value="GGDEF"/>
    <property type="match status" value="1"/>
</dbReference>
<sequence>MALIHYDLELVISSIITAFVLCYLATLSIHQLRVRSRQNKHHKMFLILSGFLLGLAIWVSFFLVILAADIPNTFHFDYGLALVSFLISFIASTFAIWTTVLSQLNLTRLILGSILMGLGIAGMHYVGIMGLLIDNHIVIYQPKIMIVAVLLAVCGAGLSIYVSFQKKKKSMPKSIDHLIFASLMALSIVGMHYTGMLSISFYEDLEYRYEFLLNSNHNLILFSVITMAAVIFLISGLIAFLEKRLDERNRQLTQANHDLANQAKQDALTKLPNRLFLTEYAHQLFSEKNIHAKKSAFLYIDLDRFKAINDVFGHHVGDRLLIQLANRIHKYLNSNEKLFRIGGDEFLLLIENTTAVLAQQVAERLQQIINEHFLIEGKEINISASIGVALFQEHGQNLQDLLMNADAAMLKSKHQGRNTYTIFNYSDELLKSQNQTKLMNDLYKAVEEKQFILFYQPKFTAYSHKICGVEALIRWQHPTHGLLTPNMFMEGAEATGVIIQMGYWVIEEAFKQIQKWEKLGISLFPLALNLSVVQFEHKELFSNLERFFDQYQIDPSHLTIEITESTAMHNIEMSILRFERLRQMGIKLAIDDFGTGYSSLLYLKSLVIDELKIDRAFIQDIECNSKSEIILESIINLAIKLGLTVTVEGVETPAQVDKLTKLGCQQLQGFLFSMPMPVEELEKWDLKYIHMLENE</sequence>
<dbReference type="InterPro" id="IPR035919">
    <property type="entry name" value="EAL_sf"/>
</dbReference>
<feature type="transmembrane region" description="Helical" evidence="2">
    <location>
        <begin position="44"/>
        <end position="66"/>
    </location>
</feature>
<dbReference type="GO" id="GO:0003824">
    <property type="term" value="F:catalytic activity"/>
    <property type="evidence" value="ECO:0007669"/>
    <property type="project" value="UniProtKB-ARBA"/>
</dbReference>
<feature type="coiled-coil region" evidence="3">
    <location>
        <begin position="238"/>
        <end position="265"/>
    </location>
</feature>
<proteinExistence type="predicted"/>
<dbReference type="InterPro" id="IPR029787">
    <property type="entry name" value="Nucleotide_cyclase"/>
</dbReference>
<dbReference type="OrthoDB" id="9804951at2"/>
<dbReference type="Pfam" id="PF03707">
    <property type="entry name" value="MHYT"/>
    <property type="match status" value="3"/>
</dbReference>
<dbReference type="InterPro" id="IPR000160">
    <property type="entry name" value="GGDEF_dom"/>
</dbReference>
<evidence type="ECO:0000256" key="1">
    <source>
        <dbReference type="ARBA" id="ARBA00001946"/>
    </source>
</evidence>
<organism evidence="7 8">
    <name type="scientific">Acinetobacter equi</name>
    <dbReference type="NCBI Taxonomy" id="1324350"/>
    <lineage>
        <taxon>Bacteria</taxon>
        <taxon>Pseudomonadati</taxon>
        <taxon>Pseudomonadota</taxon>
        <taxon>Gammaproteobacteria</taxon>
        <taxon>Moraxellales</taxon>
        <taxon>Moraxellaceae</taxon>
        <taxon>Acinetobacter</taxon>
    </lineage>
</organism>
<dbReference type="SUPFAM" id="SSF55073">
    <property type="entry name" value="Nucleotide cyclase"/>
    <property type="match status" value="1"/>
</dbReference>
<feature type="domain" description="GGDEF" evidence="5">
    <location>
        <begin position="293"/>
        <end position="425"/>
    </location>
</feature>
<dbReference type="PANTHER" id="PTHR44757:SF2">
    <property type="entry name" value="BIOFILM ARCHITECTURE MAINTENANCE PROTEIN MBAA"/>
    <property type="match status" value="1"/>
</dbReference>
<dbReference type="EMBL" id="CP012808">
    <property type="protein sequence ID" value="ALH94353.1"/>
    <property type="molecule type" value="Genomic_DNA"/>
</dbReference>
<gene>
    <name evidence="7" type="ORF">AOY20_01670</name>
</gene>
<evidence type="ECO:0000256" key="2">
    <source>
        <dbReference type="PROSITE-ProRule" id="PRU00244"/>
    </source>
</evidence>
<dbReference type="Pfam" id="PF00563">
    <property type="entry name" value="EAL"/>
    <property type="match status" value="1"/>
</dbReference>
<dbReference type="SMART" id="SM00052">
    <property type="entry name" value="EAL"/>
    <property type="match status" value="1"/>
</dbReference>
<evidence type="ECO:0000313" key="7">
    <source>
        <dbReference type="EMBL" id="ALH94353.1"/>
    </source>
</evidence>
<keyword evidence="3" id="KW-0175">Coiled coil</keyword>
<dbReference type="InterPro" id="IPR001633">
    <property type="entry name" value="EAL_dom"/>
</dbReference>
<dbReference type="PANTHER" id="PTHR44757">
    <property type="entry name" value="DIGUANYLATE CYCLASE DGCP"/>
    <property type="match status" value="1"/>
</dbReference>
<evidence type="ECO:0000313" key="8">
    <source>
        <dbReference type="Proteomes" id="UP000064939"/>
    </source>
</evidence>
<evidence type="ECO:0000256" key="3">
    <source>
        <dbReference type="SAM" id="Coils"/>
    </source>
</evidence>
<protein>
    <submittedName>
        <fullName evidence="7">Diguanylate cyclase</fullName>
    </submittedName>
</protein>
<keyword evidence="2" id="KW-1133">Transmembrane helix</keyword>
<dbReference type="Gene3D" id="3.30.70.270">
    <property type="match status" value="1"/>
</dbReference>
<feature type="domain" description="EAL" evidence="4">
    <location>
        <begin position="435"/>
        <end position="689"/>
    </location>
</feature>
<dbReference type="SUPFAM" id="SSF141868">
    <property type="entry name" value="EAL domain-like"/>
    <property type="match status" value="1"/>
</dbReference>
<dbReference type="NCBIfam" id="TIGR00254">
    <property type="entry name" value="GGDEF"/>
    <property type="match status" value="1"/>
</dbReference>
<keyword evidence="2" id="KW-0472">Membrane</keyword>
<reference evidence="7 8" key="1">
    <citation type="journal article" date="2015" name="Int. J. Syst. Evol. Microbiol.">
        <title>Acinetobacter equi sp. nov. isolated from horse faeces.</title>
        <authorList>
            <person name="Poppel M.T."/>
            <person name="Skiebe E."/>
            <person name="Laue M."/>
            <person name="Bergmann H."/>
            <person name="Ebersberger I."/>
            <person name="Garn T."/>
            <person name="Fruth A."/>
            <person name="Baumgardt S."/>
            <person name="Busse H.J."/>
            <person name="Wilharm G."/>
        </authorList>
    </citation>
    <scope>NUCLEOTIDE SEQUENCE [LARGE SCALE GENOMIC DNA]</scope>
    <source>
        <strain evidence="7 8">114</strain>
    </source>
</reference>
<dbReference type="Pfam" id="PF00990">
    <property type="entry name" value="GGDEF"/>
    <property type="match status" value="1"/>
</dbReference>